<evidence type="ECO:0000313" key="3">
    <source>
        <dbReference type="Proteomes" id="UP000799772"/>
    </source>
</evidence>
<evidence type="ECO:0000256" key="1">
    <source>
        <dbReference type="SAM" id="MobiDB-lite"/>
    </source>
</evidence>
<accession>A0A9P4IL84</accession>
<reference evidence="2" key="1">
    <citation type="journal article" date="2020" name="Stud. Mycol.">
        <title>101 Dothideomycetes genomes: a test case for predicting lifestyles and emergence of pathogens.</title>
        <authorList>
            <person name="Haridas S."/>
            <person name="Albert R."/>
            <person name="Binder M."/>
            <person name="Bloem J."/>
            <person name="Labutti K."/>
            <person name="Salamov A."/>
            <person name="Andreopoulos B."/>
            <person name="Baker S."/>
            <person name="Barry K."/>
            <person name="Bills G."/>
            <person name="Bluhm B."/>
            <person name="Cannon C."/>
            <person name="Castanera R."/>
            <person name="Culley D."/>
            <person name="Daum C."/>
            <person name="Ezra D."/>
            <person name="Gonzalez J."/>
            <person name="Henrissat B."/>
            <person name="Kuo A."/>
            <person name="Liang C."/>
            <person name="Lipzen A."/>
            <person name="Lutzoni F."/>
            <person name="Magnuson J."/>
            <person name="Mondo S."/>
            <person name="Nolan M."/>
            <person name="Ohm R."/>
            <person name="Pangilinan J."/>
            <person name="Park H.-J."/>
            <person name="Ramirez L."/>
            <person name="Alfaro M."/>
            <person name="Sun H."/>
            <person name="Tritt A."/>
            <person name="Yoshinaga Y."/>
            <person name="Zwiers L.-H."/>
            <person name="Turgeon B."/>
            <person name="Goodwin S."/>
            <person name="Spatafora J."/>
            <person name="Crous P."/>
            <person name="Grigoriev I."/>
        </authorList>
    </citation>
    <scope>NUCLEOTIDE SEQUENCE</scope>
    <source>
        <strain evidence="2">CBS 133067</strain>
    </source>
</reference>
<dbReference type="OrthoDB" id="4630416at2759"/>
<protein>
    <submittedName>
        <fullName evidence="2">Uncharacterized protein</fullName>
    </submittedName>
</protein>
<gene>
    <name evidence="2" type="ORF">NA57DRAFT_53271</name>
</gene>
<dbReference type="Proteomes" id="UP000799772">
    <property type="component" value="Unassembled WGS sequence"/>
</dbReference>
<feature type="compositionally biased region" description="Basic and acidic residues" evidence="1">
    <location>
        <begin position="644"/>
        <end position="653"/>
    </location>
</feature>
<dbReference type="EMBL" id="ML978123">
    <property type="protein sequence ID" value="KAF2101295.1"/>
    <property type="molecule type" value="Genomic_DNA"/>
</dbReference>
<sequence>MATERPKTPEPVGFKGFTYGLDGFKAYNENRESLAEFKALLFPKQLKTVEKRRDAERRRKEKVKAPWLRAQLKHYGIEYQSSDSVTTLEQLLKEGISSCKRKTVPTSIVAIENRLSGQFEYLLKAHHDKVNALQMVEADCQDARDSEFDALGSPELEAQYDMDRFMLKYFADATTNSSNKWRPAPHKTTKPMVLCKLKEETYRAIHSAVARVDGLLACNCGRASIVVGWNASQVARLAVERNALLPPLKIEKNTAGDAEHEVKREAPEAPEATRSLISAAAEHPRHPLPPRSKGFTYHWDGLKAYQHKRESLEDLREQLFPPELKPGPRKYNTERRLKEKAKEEKARATWVKSQLRHYAIDFKPSDDASTLERVLKEAVTAGRCNTVPDSVRAIEEDLSRKHESQLKTYEEQCNAWRKIEEDRKDREFAALGSPRAEANYCLYRFIAKYFADPDPSRRALWRAAPQKTPEPMASTLFDHIHSLELMSEDVHGLQRCWGGSGQSKTLILGWDRSKVQRLAGELDAKFGKELSAWEIAEIEMSMDRHTEYLKSRRSPKGAQDISGLTGSWIIRCKYIQENWNSNSYPMKLTMDIIQQDSPFGVQAAFNFEIIEGIMLLSPTQSVLADFMNSLEHDPDASETDDSDSPWRSRSDSNKKRKYVQQGHILDDKKQKLDTTANSSRFNLRWRGRETGNGEIQMDTAPSYNNGHIDVDFRQATFKGVIKADIFDTVPFKGYKVSDAPKSTPPKWWDLSEKQWNYECTARWH</sequence>
<comment type="caution">
    <text evidence="2">The sequence shown here is derived from an EMBL/GenBank/DDBJ whole genome shotgun (WGS) entry which is preliminary data.</text>
</comment>
<dbReference type="AlphaFoldDB" id="A0A9P4IL84"/>
<proteinExistence type="predicted"/>
<name>A0A9P4IL84_9PEZI</name>
<evidence type="ECO:0000313" key="2">
    <source>
        <dbReference type="EMBL" id="KAF2101295.1"/>
    </source>
</evidence>
<keyword evidence="3" id="KW-1185">Reference proteome</keyword>
<feature type="region of interest" description="Disordered" evidence="1">
    <location>
        <begin position="632"/>
        <end position="660"/>
    </location>
</feature>
<organism evidence="2 3">
    <name type="scientific">Rhizodiscina lignyota</name>
    <dbReference type="NCBI Taxonomy" id="1504668"/>
    <lineage>
        <taxon>Eukaryota</taxon>
        <taxon>Fungi</taxon>
        <taxon>Dikarya</taxon>
        <taxon>Ascomycota</taxon>
        <taxon>Pezizomycotina</taxon>
        <taxon>Dothideomycetes</taxon>
        <taxon>Pleosporomycetidae</taxon>
        <taxon>Aulographales</taxon>
        <taxon>Rhizodiscinaceae</taxon>
        <taxon>Rhizodiscina</taxon>
    </lineage>
</organism>